<comment type="caution">
    <text evidence="7">The sequence shown here is derived from an EMBL/GenBank/DDBJ whole genome shotgun (WGS) entry which is preliminary data.</text>
</comment>
<comment type="similarity">
    <text evidence="1">Belongs to the peptidase S28 family.</text>
</comment>
<dbReference type="Pfam" id="PF05577">
    <property type="entry name" value="Peptidase_S28"/>
    <property type="match status" value="1"/>
</dbReference>
<dbReference type="Gene3D" id="3.40.50.1820">
    <property type="entry name" value="alpha/beta hydrolase"/>
    <property type="match status" value="1"/>
</dbReference>
<reference evidence="7 8" key="1">
    <citation type="journal article" date="2017" name="Gigascience">
        <title>Genome sequence of the small brown planthopper, Laodelphax striatellus.</title>
        <authorList>
            <person name="Zhu J."/>
            <person name="Jiang F."/>
            <person name="Wang X."/>
            <person name="Yang P."/>
            <person name="Bao Y."/>
            <person name="Zhao W."/>
            <person name="Wang W."/>
            <person name="Lu H."/>
            <person name="Wang Q."/>
            <person name="Cui N."/>
            <person name="Li J."/>
            <person name="Chen X."/>
            <person name="Luo L."/>
            <person name="Yu J."/>
            <person name="Kang L."/>
            <person name="Cui F."/>
        </authorList>
    </citation>
    <scope>NUCLEOTIDE SEQUENCE [LARGE SCALE GENOMIC DNA]</scope>
    <source>
        <strain evidence="7">Lst14</strain>
    </source>
</reference>
<evidence type="ECO:0000256" key="1">
    <source>
        <dbReference type="ARBA" id="ARBA00011079"/>
    </source>
</evidence>
<evidence type="ECO:0000256" key="2">
    <source>
        <dbReference type="ARBA" id="ARBA00022670"/>
    </source>
</evidence>
<keyword evidence="3 6" id="KW-0732">Signal</keyword>
<evidence type="ECO:0000313" key="8">
    <source>
        <dbReference type="Proteomes" id="UP000291343"/>
    </source>
</evidence>
<keyword evidence="8" id="KW-1185">Reference proteome</keyword>
<evidence type="ECO:0000256" key="5">
    <source>
        <dbReference type="ARBA" id="ARBA00023180"/>
    </source>
</evidence>
<dbReference type="Gene3D" id="1.20.120.980">
    <property type="entry name" value="Serine carboxypeptidase S28, SKS domain"/>
    <property type="match status" value="1"/>
</dbReference>
<dbReference type="SUPFAM" id="SSF53474">
    <property type="entry name" value="alpha/beta-Hydrolases"/>
    <property type="match status" value="1"/>
</dbReference>
<dbReference type="GO" id="GO:0006508">
    <property type="term" value="P:proteolysis"/>
    <property type="evidence" value="ECO:0007669"/>
    <property type="project" value="UniProtKB-KW"/>
</dbReference>
<evidence type="ECO:0000313" key="7">
    <source>
        <dbReference type="EMBL" id="RZF49311.1"/>
    </source>
</evidence>
<proteinExistence type="inferred from homology"/>
<dbReference type="EMBL" id="QKKF02000071">
    <property type="protein sequence ID" value="RZF49311.1"/>
    <property type="molecule type" value="Genomic_DNA"/>
</dbReference>
<evidence type="ECO:0008006" key="9">
    <source>
        <dbReference type="Google" id="ProtNLM"/>
    </source>
</evidence>
<dbReference type="InterPro" id="IPR042269">
    <property type="entry name" value="Ser_carbopepase_S28_SKS"/>
</dbReference>
<dbReference type="GO" id="GO:0070008">
    <property type="term" value="F:serine-type exopeptidase activity"/>
    <property type="evidence" value="ECO:0007669"/>
    <property type="project" value="InterPro"/>
</dbReference>
<evidence type="ECO:0000256" key="3">
    <source>
        <dbReference type="ARBA" id="ARBA00022729"/>
    </source>
</evidence>
<dbReference type="GO" id="GO:0008239">
    <property type="term" value="F:dipeptidyl-peptidase activity"/>
    <property type="evidence" value="ECO:0007669"/>
    <property type="project" value="TreeGrafter"/>
</dbReference>
<dbReference type="AlphaFoldDB" id="A0A482Y0A5"/>
<accession>A0A482Y0A5</accession>
<organism evidence="7 8">
    <name type="scientific">Laodelphax striatellus</name>
    <name type="common">Small brown planthopper</name>
    <name type="synonym">Delphax striatella</name>
    <dbReference type="NCBI Taxonomy" id="195883"/>
    <lineage>
        <taxon>Eukaryota</taxon>
        <taxon>Metazoa</taxon>
        <taxon>Ecdysozoa</taxon>
        <taxon>Arthropoda</taxon>
        <taxon>Hexapoda</taxon>
        <taxon>Insecta</taxon>
        <taxon>Pterygota</taxon>
        <taxon>Neoptera</taxon>
        <taxon>Paraneoptera</taxon>
        <taxon>Hemiptera</taxon>
        <taxon>Auchenorrhyncha</taxon>
        <taxon>Fulgoroidea</taxon>
        <taxon>Delphacidae</taxon>
        <taxon>Criomorphinae</taxon>
        <taxon>Laodelphax</taxon>
    </lineage>
</organism>
<dbReference type="InParanoid" id="A0A482Y0A5"/>
<dbReference type="SMR" id="A0A482Y0A5"/>
<name>A0A482Y0A5_LAOST</name>
<sequence>MKSVSILILLCLDYSLVHGRGVMSRMRKRTGLKRRLDIYDDPWPGTPAHETPPDEYFDQKLDHTDDSNGKTWKQRFFRREKYYQEAMSKNQTNMPVFVMIGGESASSGKGMLHGYWLEPAKKYGALLFKLEHRFYGESHPTKDLSYDSLKYLTSEEALDELANFIRSMKKEYKLTDENTFFYFGGSYSGSLAAWMRMKHPDVVDVSIASSAPVQAKVDYFEFFDVVMESMKTVGGEECTNTVKEAMANLTETVKTEDGCYGLFDLLILCQDVHPDNALDLQTMFNSLGQTMARIVQYNPITPRKGQTTIDDMCKILTDENEKDPLKRFANLNKKLLEGYCTEANFKESVGDLGSTSYDDADGYNLWRWQTCNEFGYFQTSNNNDSLVGPNVPYTLYSRMCRDGYSSELTDEVINKNVDETNSKYKGKTKVSKVCYVQGSYDPWKALGLGAEEGAIVIEGSAHCGDMHSPHSDDPQSMVDGRKEIDKCLEGLLK</sequence>
<gene>
    <name evidence="7" type="ORF">LSTR_LSTR006725</name>
</gene>
<dbReference type="PANTHER" id="PTHR11010:SF117">
    <property type="entry name" value="SERINE PROTEASE 16"/>
    <property type="match status" value="1"/>
</dbReference>
<keyword evidence="4" id="KW-0378">Hydrolase</keyword>
<evidence type="ECO:0000256" key="4">
    <source>
        <dbReference type="ARBA" id="ARBA00022801"/>
    </source>
</evidence>
<feature type="signal peptide" evidence="6">
    <location>
        <begin position="1"/>
        <end position="19"/>
    </location>
</feature>
<dbReference type="InterPro" id="IPR029058">
    <property type="entry name" value="AB_hydrolase_fold"/>
</dbReference>
<evidence type="ECO:0000256" key="6">
    <source>
        <dbReference type="SAM" id="SignalP"/>
    </source>
</evidence>
<dbReference type="Proteomes" id="UP000291343">
    <property type="component" value="Unassembled WGS sequence"/>
</dbReference>
<feature type="chain" id="PRO_5019733141" description="Serine protease" evidence="6">
    <location>
        <begin position="20"/>
        <end position="493"/>
    </location>
</feature>
<dbReference type="InterPro" id="IPR008758">
    <property type="entry name" value="Peptidase_S28"/>
</dbReference>
<dbReference type="OrthoDB" id="1735038at2759"/>
<keyword evidence="5" id="KW-0325">Glycoprotein</keyword>
<protein>
    <recommendedName>
        <fullName evidence="9">Serine protease</fullName>
    </recommendedName>
</protein>
<dbReference type="PANTHER" id="PTHR11010">
    <property type="entry name" value="PROTEASE S28 PRO-X CARBOXYPEPTIDASE-RELATED"/>
    <property type="match status" value="1"/>
</dbReference>
<keyword evidence="2" id="KW-0645">Protease</keyword>